<name>A0A482X7R3_LAOST</name>
<reference evidence="1 2" key="1">
    <citation type="journal article" date="2017" name="Gigascience">
        <title>Genome sequence of the small brown planthopper, Laodelphax striatellus.</title>
        <authorList>
            <person name="Zhu J."/>
            <person name="Jiang F."/>
            <person name="Wang X."/>
            <person name="Yang P."/>
            <person name="Bao Y."/>
            <person name="Zhao W."/>
            <person name="Wang W."/>
            <person name="Lu H."/>
            <person name="Wang Q."/>
            <person name="Cui N."/>
            <person name="Li J."/>
            <person name="Chen X."/>
            <person name="Luo L."/>
            <person name="Yu J."/>
            <person name="Kang L."/>
            <person name="Cui F."/>
        </authorList>
    </citation>
    <scope>NUCLEOTIDE SEQUENCE [LARGE SCALE GENOMIC DNA]</scope>
    <source>
        <strain evidence="1">Lst14</strain>
    </source>
</reference>
<comment type="caution">
    <text evidence="1">The sequence shown here is derived from an EMBL/GenBank/DDBJ whole genome shotgun (WGS) entry which is preliminary data.</text>
</comment>
<keyword evidence="2" id="KW-1185">Reference proteome</keyword>
<dbReference type="InParanoid" id="A0A482X7R3"/>
<gene>
    <name evidence="1" type="ORF">LSTR_LSTR015420</name>
</gene>
<accession>A0A482X7R3</accession>
<dbReference type="SMR" id="A0A482X7R3"/>
<dbReference type="Proteomes" id="UP000291343">
    <property type="component" value="Unassembled WGS sequence"/>
</dbReference>
<dbReference type="AlphaFoldDB" id="A0A482X7R3"/>
<dbReference type="EMBL" id="QKKF02016332">
    <property type="protein sequence ID" value="RZF41737.1"/>
    <property type="molecule type" value="Genomic_DNA"/>
</dbReference>
<organism evidence="1 2">
    <name type="scientific">Laodelphax striatellus</name>
    <name type="common">Small brown planthopper</name>
    <name type="synonym">Delphax striatella</name>
    <dbReference type="NCBI Taxonomy" id="195883"/>
    <lineage>
        <taxon>Eukaryota</taxon>
        <taxon>Metazoa</taxon>
        <taxon>Ecdysozoa</taxon>
        <taxon>Arthropoda</taxon>
        <taxon>Hexapoda</taxon>
        <taxon>Insecta</taxon>
        <taxon>Pterygota</taxon>
        <taxon>Neoptera</taxon>
        <taxon>Paraneoptera</taxon>
        <taxon>Hemiptera</taxon>
        <taxon>Auchenorrhyncha</taxon>
        <taxon>Fulgoroidea</taxon>
        <taxon>Delphacidae</taxon>
        <taxon>Criomorphinae</taxon>
        <taxon>Laodelphax</taxon>
    </lineage>
</organism>
<evidence type="ECO:0000313" key="2">
    <source>
        <dbReference type="Proteomes" id="UP000291343"/>
    </source>
</evidence>
<sequence length="119" mass="13595">MSNIVHFTQLPSELENMTDSEQKLIIEKKLQRTKDMKYPSESDTALGEEHAAKEMTGVKGISLNSAETIHVEDFEEHHPEAEMYCISGTPVYDECSCEEEETTECQEDYTNKESQPDNM</sequence>
<evidence type="ECO:0000313" key="1">
    <source>
        <dbReference type="EMBL" id="RZF41737.1"/>
    </source>
</evidence>
<proteinExistence type="predicted"/>
<protein>
    <submittedName>
        <fullName evidence="1">Uncharacterized protein</fullName>
    </submittedName>
</protein>